<sequence>MQSSTVTAALQDALEKGDIVELEQAITAAEDAIHVSAYSRKTPSSPLGRLIARAKNMYLVHMNACKVYVEPLRKACKELSERGIFEALVKARGAPDEVQLCMYTDLCNAESLRREIIEAQRLAARLLDSTSAQEVDDFLTECSPFLEDRTILALVQKREDLIREARRRTLGRATTTPLRTGAAKFVSNPPGRERHYRDPLECVRRFELEDDCVSPVTGRHKRLAYRSSSGDGPTSYGGCAVSSESSEGVASSSSSARAAYPALCDALEKTRDSALERTIMEGASPWMQTVCALRQQAYEAAVYQEHSTRRQLEDAEEDGRAELYRSEMLSRVLRWTAAAEVFSAHHGEKKAAFKGDSEAGPTPQKPVAPLATVFPASSLVFPPSLSATRSKAATVSTADIANQPLTRVHMTNSLSAYAFRSGSRTLTPTRYSRPGAEATVEGAVLGSGVRQRVAEELHTPRLSRDTPNISPIKDMSTTSGVASWSEQDPLYHRDNTKTEWGDGLERGTPRGKLSGGSASAAPDILAGPSTATAMLPSLELRRVQARLRAVLQEEDIHRRDIEGTEDFDRSVFLFPVSARIALLRRTETQRVRAF</sequence>
<dbReference type="Proteomes" id="UP000007259">
    <property type="component" value="Chromosome 27"/>
</dbReference>
<dbReference type="OrthoDB" id="244442at2759"/>
<protein>
    <submittedName>
        <fullName evidence="2">Uncharacterized protein</fullName>
    </submittedName>
</protein>
<organism evidence="2 3">
    <name type="scientific">Leishmania mexicana (strain MHOM/GT/2001/U1103)</name>
    <dbReference type="NCBI Taxonomy" id="929439"/>
    <lineage>
        <taxon>Eukaryota</taxon>
        <taxon>Discoba</taxon>
        <taxon>Euglenozoa</taxon>
        <taxon>Kinetoplastea</taxon>
        <taxon>Metakinetoplastina</taxon>
        <taxon>Trypanosomatida</taxon>
        <taxon>Trypanosomatidae</taxon>
        <taxon>Leishmaniinae</taxon>
        <taxon>Leishmania</taxon>
    </lineage>
</organism>
<dbReference type="VEuPathDB" id="TriTrypDB:LmxM.27.0530"/>
<dbReference type="AlphaFoldDB" id="E9AYV4"/>
<name>E9AYV4_LEIMU</name>
<dbReference type="KEGG" id="lmi:LMXM_27_0530"/>
<evidence type="ECO:0000313" key="2">
    <source>
        <dbReference type="EMBL" id="CBZ28148.1"/>
    </source>
</evidence>
<proteinExistence type="predicted"/>
<feature type="region of interest" description="Disordered" evidence="1">
    <location>
        <begin position="462"/>
        <end position="523"/>
    </location>
</feature>
<accession>E9AYV4</accession>
<gene>
    <name evidence="2" type="ORF">LMXM_27_0530</name>
</gene>
<feature type="compositionally biased region" description="Polar residues" evidence="1">
    <location>
        <begin position="465"/>
        <end position="486"/>
    </location>
</feature>
<evidence type="ECO:0000256" key="1">
    <source>
        <dbReference type="SAM" id="MobiDB-lite"/>
    </source>
</evidence>
<evidence type="ECO:0000313" key="3">
    <source>
        <dbReference type="Proteomes" id="UP000007259"/>
    </source>
</evidence>
<dbReference type="OMA" id="DEVQLCM"/>
<reference evidence="2 3" key="1">
    <citation type="journal article" date="2011" name="Genome Res.">
        <title>Chromosome and gene copy number variation allow major structural change between species and strains of Leishmania.</title>
        <authorList>
            <person name="Rogers M.B."/>
            <person name="Hilley J.D."/>
            <person name="Dickens N.J."/>
            <person name="Wilkes J."/>
            <person name="Bates P.A."/>
            <person name="Depledge D.P."/>
            <person name="Harris D."/>
            <person name="Her Y."/>
            <person name="Herzyk P."/>
            <person name="Imamura H."/>
            <person name="Otto T.D."/>
            <person name="Sanders M."/>
            <person name="Seeger K."/>
            <person name="Dujardin J.C."/>
            <person name="Berriman M."/>
            <person name="Smith D.F."/>
            <person name="Hertz-Fowler C."/>
            <person name="Mottram J.C."/>
        </authorList>
    </citation>
    <scope>NUCLEOTIDE SEQUENCE [LARGE SCALE GENOMIC DNA]</scope>
    <source>
        <strain evidence="2 3">MHOM/GT/2001/U1103</strain>
    </source>
</reference>
<feature type="compositionally biased region" description="Basic and acidic residues" evidence="1">
    <location>
        <begin position="489"/>
        <end position="508"/>
    </location>
</feature>
<dbReference type="RefSeq" id="XP_003876626.1">
    <property type="nucleotide sequence ID" value="XM_003876577.1"/>
</dbReference>
<feature type="region of interest" description="Disordered" evidence="1">
    <location>
        <begin position="224"/>
        <end position="244"/>
    </location>
</feature>
<dbReference type="EMBL" id="FR799580">
    <property type="protein sequence ID" value="CBZ28148.1"/>
    <property type="molecule type" value="Genomic_DNA"/>
</dbReference>
<dbReference type="PhylomeDB" id="E9AYV4"/>
<keyword evidence="3" id="KW-1185">Reference proteome</keyword>
<dbReference type="GeneID" id="13450097"/>